<dbReference type="Proteomes" id="UP000008311">
    <property type="component" value="Unassembled WGS sequence"/>
</dbReference>
<dbReference type="Pfam" id="PF02810">
    <property type="entry name" value="SEC-C"/>
    <property type="match status" value="2"/>
</dbReference>
<accession>B9TDL1</accession>
<dbReference type="PANTHER" id="PTHR33747">
    <property type="entry name" value="UPF0225 PROTEIN SCO1677"/>
    <property type="match status" value="1"/>
</dbReference>
<protein>
    <recommendedName>
        <fullName evidence="1">YchJ-like middle NTF2-like domain-containing protein</fullName>
    </recommendedName>
</protein>
<keyword evidence="3" id="KW-1185">Reference proteome</keyword>
<feature type="domain" description="YchJ-like middle NTF2-like" evidence="1">
    <location>
        <begin position="28"/>
        <end position="124"/>
    </location>
</feature>
<dbReference type="InterPro" id="IPR032710">
    <property type="entry name" value="NTF2-like_dom_sf"/>
</dbReference>
<dbReference type="SUPFAM" id="SSF54427">
    <property type="entry name" value="NTF2-like"/>
    <property type="match status" value="1"/>
</dbReference>
<gene>
    <name evidence="2" type="ORF">RCOM_1898200</name>
</gene>
<evidence type="ECO:0000313" key="3">
    <source>
        <dbReference type="Proteomes" id="UP000008311"/>
    </source>
</evidence>
<name>B9TDL1_RICCO</name>
<sequence>MVACPCGSVREYEACCGRYISGEPAPDPVTLMRARYTAFTRGDLDFIERTCTDDGKSSLDRFEMERSLPKTTFLGFELREATEEPERDTGSVTFAFRYRFQDKEFTQVEIANFRRVDGIWLFNDSVVNPKPATIRVESIGRNEPCPCGSGKKYKKCCGANA</sequence>
<dbReference type="InterPro" id="IPR048469">
    <property type="entry name" value="YchJ-like_M"/>
</dbReference>
<dbReference type="InterPro" id="IPR004027">
    <property type="entry name" value="SEC_C_motif"/>
</dbReference>
<proteinExistence type="predicted"/>
<dbReference type="InParanoid" id="B9TDL1"/>
<dbReference type="SUPFAM" id="SSF103642">
    <property type="entry name" value="Sec-C motif"/>
    <property type="match status" value="1"/>
</dbReference>
<dbReference type="PANTHER" id="PTHR33747:SF1">
    <property type="entry name" value="ADENYLATE CYCLASE-ASSOCIATED CAP C-TERMINAL DOMAIN-CONTAINING PROTEIN"/>
    <property type="match status" value="1"/>
</dbReference>
<reference evidence="3" key="1">
    <citation type="journal article" date="2010" name="Nat. Biotechnol.">
        <title>Draft genome sequence of the oilseed species Ricinus communis.</title>
        <authorList>
            <person name="Chan A.P."/>
            <person name="Crabtree J."/>
            <person name="Zhao Q."/>
            <person name="Lorenzi H."/>
            <person name="Orvis J."/>
            <person name="Puiu D."/>
            <person name="Melake-Berhan A."/>
            <person name="Jones K.M."/>
            <person name="Redman J."/>
            <person name="Chen G."/>
            <person name="Cahoon E.B."/>
            <person name="Gedil M."/>
            <person name="Stanke M."/>
            <person name="Haas B.J."/>
            <person name="Wortman J.R."/>
            <person name="Fraser-Liggett C.M."/>
            <person name="Ravel J."/>
            <person name="Rabinowicz P.D."/>
        </authorList>
    </citation>
    <scope>NUCLEOTIDE SEQUENCE [LARGE SCALE GENOMIC DNA]</scope>
    <source>
        <strain evidence="3">cv. Hale</strain>
    </source>
</reference>
<dbReference type="Pfam" id="PF17775">
    <property type="entry name" value="YchJ_M-like"/>
    <property type="match status" value="1"/>
</dbReference>
<evidence type="ECO:0000259" key="1">
    <source>
        <dbReference type="Pfam" id="PF17775"/>
    </source>
</evidence>
<dbReference type="EMBL" id="EQ978270">
    <property type="protein sequence ID" value="EEF26053.1"/>
    <property type="molecule type" value="Genomic_DNA"/>
</dbReference>
<dbReference type="AlphaFoldDB" id="B9TDL1"/>
<organism evidence="2 3">
    <name type="scientific">Ricinus communis</name>
    <name type="common">Castor bean</name>
    <dbReference type="NCBI Taxonomy" id="3988"/>
    <lineage>
        <taxon>Eukaryota</taxon>
        <taxon>Viridiplantae</taxon>
        <taxon>Streptophyta</taxon>
        <taxon>Embryophyta</taxon>
        <taxon>Tracheophyta</taxon>
        <taxon>Spermatophyta</taxon>
        <taxon>Magnoliopsida</taxon>
        <taxon>eudicotyledons</taxon>
        <taxon>Gunneridae</taxon>
        <taxon>Pentapetalae</taxon>
        <taxon>rosids</taxon>
        <taxon>fabids</taxon>
        <taxon>Malpighiales</taxon>
        <taxon>Euphorbiaceae</taxon>
        <taxon>Acalyphoideae</taxon>
        <taxon>Acalypheae</taxon>
        <taxon>Ricinus</taxon>
    </lineage>
</organism>
<evidence type="ECO:0000313" key="2">
    <source>
        <dbReference type="EMBL" id="EEF26053.1"/>
    </source>
</evidence>
<dbReference type="Gene3D" id="3.10.450.50">
    <property type="match status" value="1"/>
</dbReference>